<gene>
    <name evidence="2" type="ORF">BLNAU_1156</name>
</gene>
<evidence type="ECO:0000313" key="3">
    <source>
        <dbReference type="Proteomes" id="UP001281761"/>
    </source>
</evidence>
<evidence type="ECO:0000313" key="2">
    <source>
        <dbReference type="EMBL" id="KAK2964075.1"/>
    </source>
</evidence>
<keyword evidence="3" id="KW-1185">Reference proteome</keyword>
<evidence type="ECO:0000256" key="1">
    <source>
        <dbReference type="SAM" id="MobiDB-lite"/>
    </source>
</evidence>
<accession>A0ABQ9YJZ1</accession>
<feature type="region of interest" description="Disordered" evidence="1">
    <location>
        <begin position="1"/>
        <end position="37"/>
    </location>
</feature>
<comment type="caution">
    <text evidence="2">The sequence shown here is derived from an EMBL/GenBank/DDBJ whole genome shotgun (WGS) entry which is preliminary data.</text>
</comment>
<sequence>MEGQMKAERERLARKEQEVEEERKRNERFVEESRRREREVEVKRRGIRICRCFLEIIPTAPTTPLKGQYFILKKECQSGEDWDEASILFQKWKATFKRLARTSFEAGAA</sequence>
<organism evidence="2 3">
    <name type="scientific">Blattamonas nauphoetae</name>
    <dbReference type="NCBI Taxonomy" id="2049346"/>
    <lineage>
        <taxon>Eukaryota</taxon>
        <taxon>Metamonada</taxon>
        <taxon>Preaxostyla</taxon>
        <taxon>Oxymonadida</taxon>
        <taxon>Blattamonas</taxon>
    </lineage>
</organism>
<dbReference type="Proteomes" id="UP001281761">
    <property type="component" value="Unassembled WGS sequence"/>
</dbReference>
<proteinExistence type="predicted"/>
<dbReference type="EMBL" id="JARBJD010000004">
    <property type="protein sequence ID" value="KAK2964075.1"/>
    <property type="molecule type" value="Genomic_DNA"/>
</dbReference>
<reference evidence="2 3" key="1">
    <citation type="journal article" date="2022" name="bioRxiv">
        <title>Genomics of Preaxostyla Flagellates Illuminates Evolutionary Transitions and the Path Towards Mitochondrial Loss.</title>
        <authorList>
            <person name="Novak L.V.F."/>
            <person name="Treitli S.C."/>
            <person name="Pyrih J."/>
            <person name="Halakuc P."/>
            <person name="Pipaliya S.V."/>
            <person name="Vacek V."/>
            <person name="Brzon O."/>
            <person name="Soukal P."/>
            <person name="Eme L."/>
            <person name="Dacks J.B."/>
            <person name="Karnkowska A."/>
            <person name="Elias M."/>
            <person name="Hampl V."/>
        </authorList>
    </citation>
    <scope>NUCLEOTIDE SEQUENCE [LARGE SCALE GENOMIC DNA]</scope>
    <source>
        <strain evidence="2">NAU3</strain>
        <tissue evidence="2">Gut</tissue>
    </source>
</reference>
<protein>
    <submittedName>
        <fullName evidence="2">Uncharacterized protein</fullName>
    </submittedName>
</protein>
<name>A0ABQ9YJZ1_9EUKA</name>